<protein>
    <submittedName>
        <fullName evidence="1">Winged helix DNA-binding domain-containing protein</fullName>
    </submittedName>
</protein>
<dbReference type="Pfam" id="PF06224">
    <property type="entry name" value="AlkZ-like"/>
    <property type="match status" value="1"/>
</dbReference>
<dbReference type="PANTHER" id="PTHR38479">
    <property type="entry name" value="LMO0824 PROTEIN"/>
    <property type="match status" value="1"/>
</dbReference>
<evidence type="ECO:0000313" key="1">
    <source>
        <dbReference type="EMBL" id="MFC6043130.1"/>
    </source>
</evidence>
<dbReference type="InterPro" id="IPR009351">
    <property type="entry name" value="AlkZ-like"/>
</dbReference>
<proteinExistence type="predicted"/>
<dbReference type="Proteomes" id="UP001596135">
    <property type="component" value="Unassembled WGS sequence"/>
</dbReference>
<reference evidence="2" key="1">
    <citation type="journal article" date="2019" name="Int. J. Syst. Evol. Microbiol.">
        <title>The Global Catalogue of Microorganisms (GCM) 10K type strain sequencing project: providing services to taxonomists for standard genome sequencing and annotation.</title>
        <authorList>
            <consortium name="The Broad Institute Genomics Platform"/>
            <consortium name="The Broad Institute Genome Sequencing Center for Infectious Disease"/>
            <person name="Wu L."/>
            <person name="Ma J."/>
        </authorList>
    </citation>
    <scope>NUCLEOTIDE SEQUENCE [LARGE SCALE GENOMIC DNA]</scope>
    <source>
        <strain evidence="2">CCUG 54522</strain>
    </source>
</reference>
<keyword evidence="2" id="KW-1185">Reference proteome</keyword>
<dbReference type="RefSeq" id="WP_379152935.1">
    <property type="nucleotide sequence ID" value="NZ_JBHSRJ010000004.1"/>
</dbReference>
<accession>A0ABW1LGN4</accession>
<gene>
    <name evidence="1" type="ORF">ACFPYL_08595</name>
</gene>
<keyword evidence="1" id="KW-0238">DNA-binding</keyword>
<dbReference type="EMBL" id="JBHSRJ010000004">
    <property type="protein sequence ID" value="MFC6043130.1"/>
    <property type="molecule type" value="Genomic_DNA"/>
</dbReference>
<comment type="caution">
    <text evidence="1">The sequence shown here is derived from an EMBL/GenBank/DDBJ whole genome shotgun (WGS) entry which is preliminary data.</text>
</comment>
<name>A0ABW1LGN4_9ACTN</name>
<dbReference type="GO" id="GO:0003677">
    <property type="term" value="F:DNA binding"/>
    <property type="evidence" value="ECO:0007669"/>
    <property type="project" value="UniProtKB-KW"/>
</dbReference>
<dbReference type="PANTHER" id="PTHR38479:SF2">
    <property type="entry name" value="WINGED HELIX DNA-BINDING DOMAIN-CONTAINING PROTEIN"/>
    <property type="match status" value="1"/>
</dbReference>
<evidence type="ECO:0000313" key="2">
    <source>
        <dbReference type="Proteomes" id="UP001596135"/>
    </source>
</evidence>
<organism evidence="1 2">
    <name type="scientific">Nocardioides hankookensis</name>
    <dbReference type="NCBI Taxonomy" id="443157"/>
    <lineage>
        <taxon>Bacteria</taxon>
        <taxon>Bacillati</taxon>
        <taxon>Actinomycetota</taxon>
        <taxon>Actinomycetes</taxon>
        <taxon>Propionibacteriales</taxon>
        <taxon>Nocardioidaceae</taxon>
        <taxon>Nocardioides</taxon>
    </lineage>
</organism>
<sequence>MRSVPDVERRRRLARQHALAPAHRAADPVAATEAMTVLHATEAPSVYLSLWARVDGLTVADVDRALYDDRSLVKQLAMRRTLFVFPRDLLPAAWGSASARVATALRTRLAKEVVTAGIATDGDAWIEAAASATLARLRDGSELSAQQLRDQVPELAGRLDMSPGKSYGANVPIAPRVLTQLGVEGLIVRGRNGGHWRTARPQWTAMETWLEHRGGSVPEPLKEREGYAELVRRWLATFGPGTEADIVWWLGSTKSAVRAALADVAAVEVALEGGQVGWVLPGDLEIEPDLEPWAALLPVLDPTVMGWKERDFYLGALGPQLFDTNGNAGTTAWWDGRIVGCWVQDPDGVVVLNLLEDVGSDARAALAAEADRLTTWLAGHRVSTVYPSIAMKTALAP</sequence>